<proteinExistence type="predicted"/>
<sequence>MAGLDFSGIQQFDPHSEPSSLASQWKEWLQRFKRCIVAFDIKDKARKRALLLYLAGPKVETIFATLSDTGEENDFDKAIEKLTEYFAPKKKHSIRATYFSPKDEIKTQIVENCRSSRLRRKAFRDDPKLDDLIKYARALEISDHHAEEMEKQHRQEVVYQNTRRDFPPRDIK</sequence>
<organism evidence="1 2">
    <name type="scientific">Paramuricea clavata</name>
    <name type="common">Red gorgonian</name>
    <name type="synonym">Violescent sea-whip</name>
    <dbReference type="NCBI Taxonomy" id="317549"/>
    <lineage>
        <taxon>Eukaryota</taxon>
        <taxon>Metazoa</taxon>
        <taxon>Cnidaria</taxon>
        <taxon>Anthozoa</taxon>
        <taxon>Octocorallia</taxon>
        <taxon>Malacalcyonacea</taxon>
        <taxon>Plexauridae</taxon>
        <taxon>Paramuricea</taxon>
    </lineage>
</organism>
<gene>
    <name evidence="1" type="ORF">PACLA_8A043075</name>
</gene>
<comment type="caution">
    <text evidence="1">The sequence shown here is derived from an EMBL/GenBank/DDBJ whole genome shotgun (WGS) entry which is preliminary data.</text>
</comment>
<dbReference type="PANTHER" id="PTHR33198:SF20">
    <property type="entry name" value="RETROTRANSPOSON GAG DOMAIN-CONTAINING PROTEIN"/>
    <property type="match status" value="1"/>
</dbReference>
<protein>
    <submittedName>
        <fullName evidence="1">Uncharacterized protein</fullName>
    </submittedName>
</protein>
<reference evidence="1" key="1">
    <citation type="submission" date="2020-04" db="EMBL/GenBank/DDBJ databases">
        <authorList>
            <person name="Alioto T."/>
            <person name="Alioto T."/>
            <person name="Gomez Garrido J."/>
        </authorList>
    </citation>
    <scope>NUCLEOTIDE SEQUENCE</scope>
    <source>
        <strain evidence="1">A484AB</strain>
    </source>
</reference>
<accession>A0A6S7I368</accession>
<dbReference type="Proteomes" id="UP001152795">
    <property type="component" value="Unassembled WGS sequence"/>
</dbReference>
<evidence type="ECO:0000313" key="2">
    <source>
        <dbReference type="Proteomes" id="UP001152795"/>
    </source>
</evidence>
<feature type="non-terminal residue" evidence="1">
    <location>
        <position position="1"/>
    </location>
</feature>
<keyword evidence="2" id="KW-1185">Reference proteome</keyword>
<dbReference type="EMBL" id="CACRXK020007116">
    <property type="protein sequence ID" value="CAB4011339.1"/>
    <property type="molecule type" value="Genomic_DNA"/>
</dbReference>
<dbReference type="PANTHER" id="PTHR33198">
    <property type="entry name" value="ANK_REP_REGION DOMAIN-CONTAINING PROTEIN-RELATED"/>
    <property type="match status" value="1"/>
</dbReference>
<name>A0A6S7I368_PARCT</name>
<dbReference type="AlphaFoldDB" id="A0A6S7I368"/>
<evidence type="ECO:0000313" key="1">
    <source>
        <dbReference type="EMBL" id="CAB4011339.1"/>
    </source>
</evidence>